<geneLocation type="plasmid" evidence="2 3">
    <name>pACIX901</name>
</geneLocation>
<dbReference type="Proteomes" id="UP000000343">
    <property type="component" value="Plasmid pACIX901"/>
</dbReference>
<dbReference type="KEGG" id="acm:AciX9_4294"/>
<name>E8X6H8_GRATM</name>
<organism evidence="3">
    <name type="scientific">Granulicella tundricola (strain ATCC BAA-1859 / DSM 23138 / MP5ACTX9)</name>
    <dbReference type="NCBI Taxonomy" id="1198114"/>
    <lineage>
        <taxon>Bacteria</taxon>
        <taxon>Pseudomonadati</taxon>
        <taxon>Acidobacteriota</taxon>
        <taxon>Terriglobia</taxon>
        <taxon>Terriglobales</taxon>
        <taxon>Acidobacteriaceae</taxon>
        <taxon>Granulicella</taxon>
    </lineage>
</organism>
<dbReference type="AlphaFoldDB" id="E8X6H8"/>
<evidence type="ECO:0000313" key="3">
    <source>
        <dbReference type="Proteomes" id="UP000000343"/>
    </source>
</evidence>
<keyword evidence="1" id="KW-0732">Signal</keyword>
<protein>
    <submittedName>
        <fullName evidence="2">Uncharacterized protein</fullName>
    </submittedName>
</protein>
<evidence type="ECO:0000313" key="2">
    <source>
        <dbReference type="EMBL" id="ADW71062.1"/>
    </source>
</evidence>
<dbReference type="HOGENOM" id="CLU_131439_0_0_0"/>
<keyword evidence="3" id="KW-1185">Reference proteome</keyword>
<dbReference type="OrthoDB" id="120644at2"/>
<proteinExistence type="predicted"/>
<dbReference type="EMBL" id="CP002481">
    <property type="protein sequence ID" value="ADW71062.1"/>
    <property type="molecule type" value="Genomic_DNA"/>
</dbReference>
<evidence type="ECO:0000256" key="1">
    <source>
        <dbReference type="SAM" id="SignalP"/>
    </source>
</evidence>
<accession>E8X6H8</accession>
<keyword evidence="2" id="KW-0614">Plasmid</keyword>
<reference evidence="3" key="1">
    <citation type="submission" date="2011-01" db="EMBL/GenBank/DDBJ databases">
        <title>Complete sequence of plasmid1 of Acidobacterium sp. MP5ACTX9.</title>
        <authorList>
            <consortium name="US DOE Joint Genome Institute"/>
            <person name="Lucas S."/>
            <person name="Copeland A."/>
            <person name="Lapidus A."/>
            <person name="Cheng J.-F."/>
            <person name="Goodwin L."/>
            <person name="Pitluck S."/>
            <person name="Teshima H."/>
            <person name="Detter J.C."/>
            <person name="Han C."/>
            <person name="Tapia R."/>
            <person name="Land M."/>
            <person name="Hauser L."/>
            <person name="Kyrpides N."/>
            <person name="Ivanova N."/>
            <person name="Ovchinnikova G."/>
            <person name="Pagani I."/>
            <person name="Rawat S.R."/>
            <person name="Mannisto M."/>
            <person name="Haggblom M.M."/>
            <person name="Woyke T."/>
        </authorList>
    </citation>
    <scope>NUCLEOTIDE SEQUENCE [LARGE SCALE GENOMIC DNA]</scope>
    <source>
        <strain evidence="3">MP5ACTX9</strain>
        <plasmid evidence="3">Plasmid pACIX901</plasmid>
    </source>
</reference>
<sequence length="174" mass="18482">MRIRSILTVCTLLLASLVNAHGQSILTRDQASAVMPATVFYAGRTASIQGRNSTGLRIAGSPTDHLILAALVDTSGYSSGVQETYQAYLITEVPLHIANQTLPPGAYGIGFIAQDHFVVMDLGAHQLLNVPSTKDATLPRPNPLQLLADPATPGHFRLYAGRNFVSIAPADVAH</sequence>
<dbReference type="RefSeq" id="WP_013572972.1">
    <property type="nucleotide sequence ID" value="NC_015057.1"/>
</dbReference>
<gene>
    <name evidence="2" type="ordered locus">AciX9_4294</name>
</gene>
<feature type="chain" id="PRO_5003233742" evidence="1">
    <location>
        <begin position="21"/>
        <end position="174"/>
    </location>
</feature>
<feature type="signal peptide" evidence="1">
    <location>
        <begin position="1"/>
        <end position="20"/>
    </location>
</feature>